<dbReference type="GO" id="GO:0016616">
    <property type="term" value="F:oxidoreductase activity, acting on the CH-OH group of donors, NAD or NADP as acceptor"/>
    <property type="evidence" value="ECO:0007669"/>
    <property type="project" value="UniProtKB-ARBA"/>
</dbReference>
<sequence length="276" mass="29271">MTSQHVVLVTGASGDIGRETVRILLEELGASVVATDIVLGAALDGHQKKYPGRLEVVIGDIVDPTISEKSVALAVQKFGKLTGVCLNAGVFGPGYPIDDAPVDKWEQAFRINVLSHLHTLKYALPELRKTKGRITSTTSAAGAEALFKRWGFYGVSKAAVGFLVKQVALEERENGVTAIGISPGLCDTQMVAGLLKGNQDGWGEKEAAKYHDFVSKIELTSPTVAGNAYAQAVTKADPGLSGLLVEYDDPRLPIAEHLKRKSAAVDYTKASAEAGK</sequence>
<dbReference type="eggNOG" id="KOG1204">
    <property type="taxonomic scope" value="Eukaryota"/>
</dbReference>
<dbReference type="EMBL" id="AMGY01000001">
    <property type="protein sequence ID" value="EXJ92914.1"/>
    <property type="molecule type" value="Genomic_DNA"/>
</dbReference>
<dbReference type="SUPFAM" id="SSF51735">
    <property type="entry name" value="NAD(P)-binding Rossmann-fold domains"/>
    <property type="match status" value="1"/>
</dbReference>
<dbReference type="Pfam" id="PF00106">
    <property type="entry name" value="adh_short"/>
    <property type="match status" value="1"/>
</dbReference>
<keyword evidence="3" id="KW-0560">Oxidoreductase</keyword>
<dbReference type="Proteomes" id="UP000019478">
    <property type="component" value="Unassembled WGS sequence"/>
</dbReference>
<keyword evidence="2" id="KW-0521">NADP</keyword>
<comment type="similarity">
    <text evidence="1">Belongs to the short-chain dehydrogenases/reductases (SDR) family.</text>
</comment>
<organism evidence="4 5">
    <name type="scientific">Capronia epimyces CBS 606.96</name>
    <dbReference type="NCBI Taxonomy" id="1182542"/>
    <lineage>
        <taxon>Eukaryota</taxon>
        <taxon>Fungi</taxon>
        <taxon>Dikarya</taxon>
        <taxon>Ascomycota</taxon>
        <taxon>Pezizomycotina</taxon>
        <taxon>Eurotiomycetes</taxon>
        <taxon>Chaetothyriomycetidae</taxon>
        <taxon>Chaetothyriales</taxon>
        <taxon>Herpotrichiellaceae</taxon>
        <taxon>Capronia</taxon>
    </lineage>
</organism>
<dbReference type="Gene3D" id="3.40.50.720">
    <property type="entry name" value="NAD(P)-binding Rossmann-like Domain"/>
    <property type="match status" value="1"/>
</dbReference>
<dbReference type="PRINTS" id="PR00081">
    <property type="entry name" value="GDHRDH"/>
</dbReference>
<evidence type="ECO:0000256" key="3">
    <source>
        <dbReference type="ARBA" id="ARBA00023002"/>
    </source>
</evidence>
<evidence type="ECO:0000256" key="2">
    <source>
        <dbReference type="ARBA" id="ARBA00022857"/>
    </source>
</evidence>
<dbReference type="GeneID" id="19165604"/>
<dbReference type="CDD" id="cd05233">
    <property type="entry name" value="SDR_c"/>
    <property type="match status" value="1"/>
</dbReference>
<comment type="caution">
    <text evidence="4">The sequence shown here is derived from an EMBL/GenBank/DDBJ whole genome shotgun (WGS) entry which is preliminary data.</text>
</comment>
<reference evidence="4 5" key="1">
    <citation type="submission" date="2013-03" db="EMBL/GenBank/DDBJ databases">
        <title>The Genome Sequence of Capronia epimyces CBS 606.96.</title>
        <authorList>
            <consortium name="The Broad Institute Genomics Platform"/>
            <person name="Cuomo C."/>
            <person name="de Hoog S."/>
            <person name="Gorbushina A."/>
            <person name="Walker B."/>
            <person name="Young S.K."/>
            <person name="Zeng Q."/>
            <person name="Gargeya S."/>
            <person name="Fitzgerald M."/>
            <person name="Haas B."/>
            <person name="Abouelleil A."/>
            <person name="Allen A.W."/>
            <person name="Alvarado L."/>
            <person name="Arachchi H.M."/>
            <person name="Berlin A.M."/>
            <person name="Chapman S.B."/>
            <person name="Gainer-Dewar J."/>
            <person name="Goldberg J."/>
            <person name="Griggs A."/>
            <person name="Gujja S."/>
            <person name="Hansen M."/>
            <person name="Howarth C."/>
            <person name="Imamovic A."/>
            <person name="Ireland A."/>
            <person name="Larimer J."/>
            <person name="McCowan C."/>
            <person name="Murphy C."/>
            <person name="Pearson M."/>
            <person name="Poon T.W."/>
            <person name="Priest M."/>
            <person name="Roberts A."/>
            <person name="Saif S."/>
            <person name="Shea T."/>
            <person name="Sisk P."/>
            <person name="Sykes S."/>
            <person name="Wortman J."/>
            <person name="Nusbaum C."/>
            <person name="Birren B."/>
        </authorList>
    </citation>
    <scope>NUCLEOTIDE SEQUENCE [LARGE SCALE GENOMIC DNA]</scope>
    <source>
        <strain evidence="4 5">CBS 606.96</strain>
    </source>
</reference>
<gene>
    <name evidence="4" type="ORF">A1O3_01470</name>
</gene>
<evidence type="ECO:0008006" key="6">
    <source>
        <dbReference type="Google" id="ProtNLM"/>
    </source>
</evidence>
<dbReference type="GO" id="GO:0050664">
    <property type="term" value="F:oxidoreductase activity, acting on NAD(P)H, oxygen as acceptor"/>
    <property type="evidence" value="ECO:0007669"/>
    <property type="project" value="TreeGrafter"/>
</dbReference>
<dbReference type="STRING" id="1182542.W9ZEK2"/>
<evidence type="ECO:0000256" key="1">
    <source>
        <dbReference type="ARBA" id="ARBA00006484"/>
    </source>
</evidence>
<dbReference type="InterPro" id="IPR002347">
    <property type="entry name" value="SDR_fam"/>
</dbReference>
<accession>W9ZEK2</accession>
<dbReference type="PROSITE" id="PS00061">
    <property type="entry name" value="ADH_SHORT"/>
    <property type="match status" value="1"/>
</dbReference>
<dbReference type="HOGENOM" id="CLU_010194_2_11_1"/>
<evidence type="ECO:0000313" key="4">
    <source>
        <dbReference type="EMBL" id="EXJ92914.1"/>
    </source>
</evidence>
<dbReference type="InterPro" id="IPR036291">
    <property type="entry name" value="NAD(P)-bd_dom_sf"/>
</dbReference>
<dbReference type="AlphaFoldDB" id="W9ZEK2"/>
<dbReference type="OrthoDB" id="4109642at2759"/>
<evidence type="ECO:0000313" key="5">
    <source>
        <dbReference type="Proteomes" id="UP000019478"/>
    </source>
</evidence>
<protein>
    <recommendedName>
        <fullName evidence="6">NAD(P)-binding protein</fullName>
    </recommendedName>
</protein>
<dbReference type="InterPro" id="IPR020904">
    <property type="entry name" value="Sc_DH/Rdtase_CS"/>
</dbReference>
<dbReference type="RefSeq" id="XP_007729804.1">
    <property type="nucleotide sequence ID" value="XM_007731614.1"/>
</dbReference>
<keyword evidence="5" id="KW-1185">Reference proteome</keyword>
<dbReference type="PANTHER" id="PTHR43008:SF8">
    <property type="entry name" value="BENZIL REDUCTASE ((S)-BENZOIN FORMING) IRC24"/>
    <property type="match status" value="1"/>
</dbReference>
<dbReference type="PANTHER" id="PTHR43008">
    <property type="entry name" value="BENZIL REDUCTASE"/>
    <property type="match status" value="1"/>
</dbReference>
<proteinExistence type="inferred from homology"/>
<name>W9ZEK2_9EURO</name>